<keyword evidence="11" id="KW-0812">Transmembrane</keyword>
<feature type="coiled-coil region" evidence="10">
    <location>
        <begin position="319"/>
        <end position="346"/>
    </location>
</feature>
<dbReference type="GO" id="GO:0030295">
    <property type="term" value="F:protein kinase activator activity"/>
    <property type="evidence" value="ECO:0007669"/>
    <property type="project" value="TreeGrafter"/>
</dbReference>
<dbReference type="Pfam" id="PF02518">
    <property type="entry name" value="HATPase_c"/>
    <property type="match status" value="1"/>
</dbReference>
<name>A0A7D7MJN6_PLAMR</name>
<keyword evidence="7 13" id="KW-0418">Kinase</keyword>
<keyword evidence="11" id="KW-0472">Membrane</keyword>
<dbReference type="InterPro" id="IPR003594">
    <property type="entry name" value="HATPase_dom"/>
</dbReference>
<dbReference type="SUPFAM" id="SSF55874">
    <property type="entry name" value="ATPase domain of HSP90 chaperone/DNA topoisomerase II/histidine kinase"/>
    <property type="match status" value="1"/>
</dbReference>
<keyword evidence="6" id="KW-0547">Nucleotide-binding</keyword>
<protein>
    <recommendedName>
        <fullName evidence="3">histidine kinase</fullName>
        <ecNumber evidence="3">2.7.13.3</ecNumber>
    </recommendedName>
</protein>
<evidence type="ECO:0000256" key="3">
    <source>
        <dbReference type="ARBA" id="ARBA00012438"/>
    </source>
</evidence>
<evidence type="ECO:0000256" key="7">
    <source>
        <dbReference type="ARBA" id="ARBA00022777"/>
    </source>
</evidence>
<dbReference type="PROSITE" id="PS50109">
    <property type="entry name" value="HIS_KIN"/>
    <property type="match status" value="1"/>
</dbReference>
<evidence type="ECO:0000256" key="9">
    <source>
        <dbReference type="ARBA" id="ARBA00023012"/>
    </source>
</evidence>
<evidence type="ECO:0000256" key="4">
    <source>
        <dbReference type="ARBA" id="ARBA00022553"/>
    </source>
</evidence>
<evidence type="ECO:0000256" key="11">
    <source>
        <dbReference type="SAM" id="Phobius"/>
    </source>
</evidence>
<dbReference type="InterPro" id="IPR036097">
    <property type="entry name" value="HisK_dim/P_sf"/>
</dbReference>
<evidence type="ECO:0000256" key="2">
    <source>
        <dbReference type="ARBA" id="ARBA00004651"/>
    </source>
</evidence>
<dbReference type="Gene3D" id="1.10.287.130">
    <property type="match status" value="1"/>
</dbReference>
<dbReference type="Pfam" id="PF00512">
    <property type="entry name" value="HisKA"/>
    <property type="match status" value="1"/>
</dbReference>
<evidence type="ECO:0000256" key="6">
    <source>
        <dbReference type="ARBA" id="ARBA00022741"/>
    </source>
</evidence>
<keyword evidence="14" id="KW-1185">Reference proteome</keyword>
<dbReference type="SMART" id="SM00387">
    <property type="entry name" value="HATPase_c"/>
    <property type="match status" value="1"/>
</dbReference>
<evidence type="ECO:0000256" key="8">
    <source>
        <dbReference type="ARBA" id="ARBA00022840"/>
    </source>
</evidence>
<feature type="transmembrane region" description="Helical" evidence="11">
    <location>
        <begin position="252"/>
        <end position="271"/>
    </location>
</feature>
<sequence>MNLHKRFMVQFFMQLFLLSLIFLIGMLAVWAVIGFNISADEIQNDLAQADSSYFINRIEIENDKRVLNGKLEELAESQNGWLILLDAKGSVLDSFNEPEALPAQFEVSDFADSLWGSSAEQHEFTYWEIEFLDEDPLLLLYGKNNIAEEILAVALQAIDWQQENLNLSPEARDKLEKENAWMQLLSPEGEVLDSYGKAGRDATYTMQQLGELHEENQSIASSTNMESELTVVSGIEKLPSTAWETTFSNQNLFLFALISLILLAGGTFWYARKFGAPLQVMMQWIENLGNGQYKQPTNDKNTSLITNNKGKIKRKYRLYKDLVRTLEQLTATLKLHENQQKTLERTREDWISGLSHDLKTPLSSISGYAQMLESHDYEWSAQETREFASIMNEKSSYMMELLEELTLTFRLKNQALPLTKEQLDVNEFIRRIVIGFINDPTNQEQRFTFVAAPKSIRANIDPKWFQRIIDNLIANAVKYNPKGTEIKITVSTIEQHLFVVLIEDDGKGMETEILDKLFDRYYRGTNMHETSTGTGLGLAITKQLVQLHDGSIHIDSVPGKGTTVRVIVPV</sequence>
<dbReference type="FunFam" id="3.30.565.10:FF:000006">
    <property type="entry name" value="Sensor histidine kinase WalK"/>
    <property type="match status" value="1"/>
</dbReference>
<evidence type="ECO:0000313" key="13">
    <source>
        <dbReference type="EMBL" id="QMT18206.1"/>
    </source>
</evidence>
<dbReference type="PANTHER" id="PTHR42878:SF12">
    <property type="entry name" value="SENSOR HISTIDINE KINASE YCBM"/>
    <property type="match status" value="1"/>
</dbReference>
<dbReference type="AlphaFoldDB" id="A0A7D7MJN6"/>
<dbReference type="SMART" id="SM00388">
    <property type="entry name" value="HisKA"/>
    <property type="match status" value="1"/>
</dbReference>
<keyword evidence="5" id="KW-0808">Transferase</keyword>
<dbReference type="CDD" id="cd00082">
    <property type="entry name" value="HisKA"/>
    <property type="match status" value="1"/>
</dbReference>
<dbReference type="GO" id="GO:0005524">
    <property type="term" value="F:ATP binding"/>
    <property type="evidence" value="ECO:0007669"/>
    <property type="project" value="UniProtKB-KW"/>
</dbReference>
<proteinExistence type="predicted"/>
<dbReference type="GO" id="GO:0007234">
    <property type="term" value="P:osmosensory signaling via phosphorelay pathway"/>
    <property type="evidence" value="ECO:0007669"/>
    <property type="project" value="TreeGrafter"/>
</dbReference>
<accession>A0A7D7MJN6</accession>
<keyword evidence="10" id="KW-0175">Coiled coil</keyword>
<comment type="subcellular location">
    <subcellularLocation>
        <location evidence="2">Cell membrane</location>
        <topology evidence="2">Multi-pass membrane protein</topology>
    </subcellularLocation>
</comment>
<dbReference type="Proteomes" id="UP000514716">
    <property type="component" value="Chromosome"/>
</dbReference>
<dbReference type="GO" id="GO:0000155">
    <property type="term" value="F:phosphorelay sensor kinase activity"/>
    <property type="evidence" value="ECO:0007669"/>
    <property type="project" value="InterPro"/>
</dbReference>
<dbReference type="PANTHER" id="PTHR42878">
    <property type="entry name" value="TWO-COMPONENT HISTIDINE KINASE"/>
    <property type="match status" value="1"/>
</dbReference>
<comment type="catalytic activity">
    <reaction evidence="1">
        <text>ATP + protein L-histidine = ADP + protein N-phospho-L-histidine.</text>
        <dbReference type="EC" id="2.7.13.3"/>
    </reaction>
</comment>
<keyword evidence="11" id="KW-1133">Transmembrane helix</keyword>
<keyword evidence="9" id="KW-0902">Two-component regulatory system</keyword>
<gene>
    <name evidence="13" type="ORF">H1Q58_04075</name>
</gene>
<dbReference type="GO" id="GO:0000156">
    <property type="term" value="F:phosphorelay response regulator activity"/>
    <property type="evidence" value="ECO:0007669"/>
    <property type="project" value="TreeGrafter"/>
</dbReference>
<keyword evidence="8" id="KW-0067">ATP-binding</keyword>
<dbReference type="PRINTS" id="PR00344">
    <property type="entry name" value="BCTRLSENSOR"/>
</dbReference>
<dbReference type="SUPFAM" id="SSF47384">
    <property type="entry name" value="Homodimeric domain of signal transducing histidine kinase"/>
    <property type="match status" value="1"/>
</dbReference>
<evidence type="ECO:0000256" key="5">
    <source>
        <dbReference type="ARBA" id="ARBA00022679"/>
    </source>
</evidence>
<dbReference type="InterPro" id="IPR050351">
    <property type="entry name" value="BphY/WalK/GraS-like"/>
</dbReference>
<dbReference type="InterPro" id="IPR003661">
    <property type="entry name" value="HisK_dim/P_dom"/>
</dbReference>
<keyword evidence="4" id="KW-0597">Phosphoprotein</keyword>
<organism evidence="13 14">
    <name type="scientific">Planococcus maritimus</name>
    <dbReference type="NCBI Taxonomy" id="192421"/>
    <lineage>
        <taxon>Bacteria</taxon>
        <taxon>Bacillati</taxon>
        <taxon>Bacillota</taxon>
        <taxon>Bacilli</taxon>
        <taxon>Bacillales</taxon>
        <taxon>Caryophanaceae</taxon>
        <taxon>Planococcus</taxon>
    </lineage>
</organism>
<dbReference type="EC" id="2.7.13.3" evidence="3"/>
<dbReference type="EMBL" id="CP059540">
    <property type="protein sequence ID" value="QMT18206.1"/>
    <property type="molecule type" value="Genomic_DNA"/>
</dbReference>
<dbReference type="InterPro" id="IPR005467">
    <property type="entry name" value="His_kinase_dom"/>
</dbReference>
<evidence type="ECO:0000256" key="10">
    <source>
        <dbReference type="SAM" id="Coils"/>
    </source>
</evidence>
<evidence type="ECO:0000259" key="12">
    <source>
        <dbReference type="PROSITE" id="PS50109"/>
    </source>
</evidence>
<dbReference type="InterPro" id="IPR036890">
    <property type="entry name" value="HATPase_C_sf"/>
</dbReference>
<dbReference type="RefSeq" id="WP_182092841.1">
    <property type="nucleotide sequence ID" value="NZ_CP059540.1"/>
</dbReference>
<dbReference type="GO" id="GO:0005886">
    <property type="term" value="C:plasma membrane"/>
    <property type="evidence" value="ECO:0007669"/>
    <property type="project" value="UniProtKB-SubCell"/>
</dbReference>
<evidence type="ECO:0000313" key="14">
    <source>
        <dbReference type="Proteomes" id="UP000514716"/>
    </source>
</evidence>
<reference evidence="13 14" key="1">
    <citation type="submission" date="2020-07" db="EMBL/GenBank/DDBJ databases">
        <title>Screening of a cold-adapted Planococcus bacterium producing protease in traditional shrimp paste and protease identification by genome sequencing.</title>
        <authorList>
            <person name="Gao R."/>
            <person name="Leng W."/>
            <person name="Chu Q."/>
            <person name="Wu X."/>
            <person name="Liu H."/>
            <person name="Li X."/>
        </authorList>
    </citation>
    <scope>NUCLEOTIDE SEQUENCE [LARGE SCALE GENOMIC DNA]</scope>
    <source>
        <strain evidence="13 14">XJ11</strain>
    </source>
</reference>
<evidence type="ECO:0000256" key="1">
    <source>
        <dbReference type="ARBA" id="ARBA00000085"/>
    </source>
</evidence>
<feature type="domain" description="Histidine kinase" evidence="12">
    <location>
        <begin position="353"/>
        <end position="570"/>
    </location>
</feature>
<dbReference type="InterPro" id="IPR004358">
    <property type="entry name" value="Sig_transdc_His_kin-like_C"/>
</dbReference>
<dbReference type="Gene3D" id="3.30.565.10">
    <property type="entry name" value="Histidine kinase-like ATPase, C-terminal domain"/>
    <property type="match status" value="1"/>
</dbReference>
<dbReference type="KEGG" id="pdec:H1Q58_04075"/>